<gene>
    <name evidence="1" type="ORF">PPRIM_AZ9-3.1.T1270108</name>
</gene>
<accession>A0A8S1PSA0</accession>
<evidence type="ECO:0000313" key="2">
    <source>
        <dbReference type="Proteomes" id="UP000688137"/>
    </source>
</evidence>
<dbReference type="EMBL" id="CAJJDM010000130">
    <property type="protein sequence ID" value="CAD8105509.1"/>
    <property type="molecule type" value="Genomic_DNA"/>
</dbReference>
<dbReference type="AlphaFoldDB" id="A0A8S1PSA0"/>
<protein>
    <submittedName>
        <fullName evidence="1">Uncharacterized protein</fullName>
    </submittedName>
</protein>
<dbReference type="OMA" id="YISEFQD"/>
<reference evidence="1" key="1">
    <citation type="submission" date="2021-01" db="EMBL/GenBank/DDBJ databases">
        <authorList>
            <consortium name="Genoscope - CEA"/>
            <person name="William W."/>
        </authorList>
    </citation>
    <scope>NUCLEOTIDE SEQUENCE</scope>
</reference>
<proteinExistence type="predicted"/>
<evidence type="ECO:0000313" key="1">
    <source>
        <dbReference type="EMBL" id="CAD8105509.1"/>
    </source>
</evidence>
<keyword evidence="2" id="KW-1185">Reference proteome</keyword>
<sequence>MYISEFQNVDSKRVKERLVESAYNKVQIWRKIFLEGLINEQGEKQYYSLKEAAKFVGVPKKTLEDYTSIFNKVGLIASLFDFQGQKMGFLRQFIRKNKSKIRKALIAERQKKYERKQENKNEIIKQTQCTNFLEEFSSSKETESFFEKFSYQNIFNSELEEFDEIYQESHVFLPIQKL</sequence>
<organism evidence="1 2">
    <name type="scientific">Paramecium primaurelia</name>
    <dbReference type="NCBI Taxonomy" id="5886"/>
    <lineage>
        <taxon>Eukaryota</taxon>
        <taxon>Sar</taxon>
        <taxon>Alveolata</taxon>
        <taxon>Ciliophora</taxon>
        <taxon>Intramacronucleata</taxon>
        <taxon>Oligohymenophorea</taxon>
        <taxon>Peniculida</taxon>
        <taxon>Parameciidae</taxon>
        <taxon>Paramecium</taxon>
    </lineage>
</organism>
<dbReference type="Proteomes" id="UP000688137">
    <property type="component" value="Unassembled WGS sequence"/>
</dbReference>
<name>A0A8S1PSA0_PARPR</name>
<comment type="caution">
    <text evidence="1">The sequence shown here is derived from an EMBL/GenBank/DDBJ whole genome shotgun (WGS) entry which is preliminary data.</text>
</comment>